<dbReference type="GO" id="GO:0005829">
    <property type="term" value="C:cytosol"/>
    <property type="evidence" value="ECO:0007669"/>
    <property type="project" value="TreeGrafter"/>
</dbReference>
<gene>
    <name evidence="2" type="ORF">A2682_02065</name>
</gene>
<proteinExistence type="predicted"/>
<dbReference type="EMBL" id="MHST01000002">
    <property type="protein sequence ID" value="OHA50025.1"/>
    <property type="molecule type" value="Genomic_DNA"/>
</dbReference>
<dbReference type="Pfam" id="PF02033">
    <property type="entry name" value="RBFA"/>
    <property type="match status" value="1"/>
</dbReference>
<dbReference type="Gene3D" id="3.30.300.20">
    <property type="match status" value="1"/>
</dbReference>
<accession>A0A1G2PNW3</accession>
<dbReference type="InterPro" id="IPR000238">
    <property type="entry name" value="RbfA"/>
</dbReference>
<dbReference type="GO" id="GO:0043024">
    <property type="term" value="F:ribosomal small subunit binding"/>
    <property type="evidence" value="ECO:0007669"/>
    <property type="project" value="TreeGrafter"/>
</dbReference>
<dbReference type="NCBIfam" id="TIGR00082">
    <property type="entry name" value="rbfA"/>
    <property type="match status" value="1"/>
</dbReference>
<evidence type="ECO:0000313" key="3">
    <source>
        <dbReference type="Proteomes" id="UP000178690"/>
    </source>
</evidence>
<name>A0A1G2PNW3_TERXR</name>
<evidence type="ECO:0000313" key="2">
    <source>
        <dbReference type="EMBL" id="OHA50025.1"/>
    </source>
</evidence>
<dbReference type="PANTHER" id="PTHR33515:SF1">
    <property type="entry name" value="RIBOSOME-BINDING FACTOR A, CHLOROPLASTIC-RELATED"/>
    <property type="match status" value="1"/>
</dbReference>
<dbReference type="Proteomes" id="UP000178690">
    <property type="component" value="Unassembled WGS sequence"/>
</dbReference>
<dbReference type="PANTHER" id="PTHR33515">
    <property type="entry name" value="RIBOSOME-BINDING FACTOR A, CHLOROPLASTIC-RELATED"/>
    <property type="match status" value="1"/>
</dbReference>
<dbReference type="AlphaFoldDB" id="A0A1G2PNW3"/>
<dbReference type="GO" id="GO:0006364">
    <property type="term" value="P:rRNA processing"/>
    <property type="evidence" value="ECO:0007669"/>
    <property type="project" value="InterPro"/>
</dbReference>
<sequence length="114" mass="13345">MTNPRRRARIGELLREEIAMLLLREELPEDAVVTVTRVTPKEDLTSAEVAVSVLPEDRGGEVIAWLQQRVALFQRDLNRRMRMRPVPRIRFLLDRTTAEADRIEAELYKLQQDH</sequence>
<comment type="caution">
    <text evidence="2">The sequence shown here is derived from an EMBL/GenBank/DDBJ whole genome shotgun (WGS) entry which is preliminary data.</text>
</comment>
<dbReference type="InterPro" id="IPR015946">
    <property type="entry name" value="KH_dom-like_a/b"/>
</dbReference>
<keyword evidence="1" id="KW-0690">Ribosome biogenesis</keyword>
<reference evidence="2 3" key="1">
    <citation type="journal article" date="2016" name="Nat. Commun.">
        <title>Thousands of microbial genomes shed light on interconnected biogeochemical processes in an aquifer system.</title>
        <authorList>
            <person name="Anantharaman K."/>
            <person name="Brown C.T."/>
            <person name="Hug L.A."/>
            <person name="Sharon I."/>
            <person name="Castelle C.J."/>
            <person name="Probst A.J."/>
            <person name="Thomas B.C."/>
            <person name="Singh A."/>
            <person name="Wilkins M.J."/>
            <person name="Karaoz U."/>
            <person name="Brodie E.L."/>
            <person name="Williams K.H."/>
            <person name="Hubbard S.S."/>
            <person name="Banfield J.F."/>
        </authorList>
    </citation>
    <scope>NUCLEOTIDE SEQUENCE [LARGE SCALE GENOMIC DNA]</scope>
    <source>
        <strain evidence="3">RIFCSPHIGHO2_01_FULL_58_15</strain>
    </source>
</reference>
<dbReference type="SUPFAM" id="SSF89919">
    <property type="entry name" value="Ribosome-binding factor A, RbfA"/>
    <property type="match status" value="1"/>
</dbReference>
<evidence type="ECO:0000256" key="1">
    <source>
        <dbReference type="ARBA" id="ARBA00022517"/>
    </source>
</evidence>
<dbReference type="STRING" id="1802363.A2682_02065"/>
<protein>
    <submittedName>
        <fullName evidence="2">Ribosome-binding factor A</fullName>
    </submittedName>
</protein>
<dbReference type="InterPro" id="IPR020053">
    <property type="entry name" value="Ribosome-bd_factorA_CS"/>
</dbReference>
<organism evidence="2 3">
    <name type="scientific">Terrybacteria sp. (strain RIFCSPHIGHO2_01_FULL_58_15)</name>
    <dbReference type="NCBI Taxonomy" id="1802363"/>
    <lineage>
        <taxon>Bacteria</taxon>
        <taxon>Candidatus Terryibacteriota</taxon>
    </lineage>
</organism>
<dbReference type="InterPro" id="IPR023799">
    <property type="entry name" value="RbfA_dom_sf"/>
</dbReference>
<dbReference type="PROSITE" id="PS01319">
    <property type="entry name" value="RBFA"/>
    <property type="match status" value="1"/>
</dbReference>